<reference evidence="1" key="1">
    <citation type="submission" date="2020-08" db="EMBL/GenBank/DDBJ databases">
        <title>Multicomponent nature underlies the extraordinary mechanical properties of spider dragline silk.</title>
        <authorList>
            <person name="Kono N."/>
            <person name="Nakamura H."/>
            <person name="Mori M."/>
            <person name="Yoshida Y."/>
            <person name="Ohtoshi R."/>
            <person name="Malay A.D."/>
            <person name="Moran D.A.P."/>
            <person name="Tomita M."/>
            <person name="Numata K."/>
            <person name="Arakawa K."/>
        </authorList>
    </citation>
    <scope>NUCLEOTIDE SEQUENCE</scope>
</reference>
<evidence type="ECO:0000313" key="1">
    <source>
        <dbReference type="EMBL" id="GFT33315.1"/>
    </source>
</evidence>
<protein>
    <submittedName>
        <fullName evidence="1">Uncharacterized protein</fullName>
    </submittedName>
</protein>
<proteinExistence type="predicted"/>
<dbReference type="Proteomes" id="UP000887013">
    <property type="component" value="Unassembled WGS sequence"/>
</dbReference>
<keyword evidence="2" id="KW-1185">Reference proteome</keyword>
<dbReference type="EMBL" id="BMAW01061890">
    <property type="protein sequence ID" value="GFT33315.1"/>
    <property type="molecule type" value="Genomic_DNA"/>
</dbReference>
<dbReference type="AlphaFoldDB" id="A0A8X6NV07"/>
<name>A0A8X6NV07_NEPPI</name>
<sequence length="143" mass="16070">MWHLKETKLVSWHTPPKQNHNAHVLYLHILCFSDRNCISETPTKIKLSERGMRCDRISLHGGPLAVGVIRMLPKPFIPPPSLLRLAICQPEPPFLSDVMNSPFFLTASVAAFIQVGVVETVIHHPQGIRWPFGESGESLFVLT</sequence>
<organism evidence="1 2">
    <name type="scientific">Nephila pilipes</name>
    <name type="common">Giant wood spider</name>
    <name type="synonym">Nephila maculata</name>
    <dbReference type="NCBI Taxonomy" id="299642"/>
    <lineage>
        <taxon>Eukaryota</taxon>
        <taxon>Metazoa</taxon>
        <taxon>Ecdysozoa</taxon>
        <taxon>Arthropoda</taxon>
        <taxon>Chelicerata</taxon>
        <taxon>Arachnida</taxon>
        <taxon>Araneae</taxon>
        <taxon>Araneomorphae</taxon>
        <taxon>Entelegynae</taxon>
        <taxon>Araneoidea</taxon>
        <taxon>Nephilidae</taxon>
        <taxon>Nephila</taxon>
    </lineage>
</organism>
<gene>
    <name evidence="1" type="ORF">NPIL_619591</name>
</gene>
<accession>A0A8X6NV07</accession>
<evidence type="ECO:0000313" key="2">
    <source>
        <dbReference type="Proteomes" id="UP000887013"/>
    </source>
</evidence>
<comment type="caution">
    <text evidence="1">The sequence shown here is derived from an EMBL/GenBank/DDBJ whole genome shotgun (WGS) entry which is preliminary data.</text>
</comment>